<dbReference type="Proteomes" id="UP000305948">
    <property type="component" value="Unassembled WGS sequence"/>
</dbReference>
<gene>
    <name evidence="1" type="ORF">OE88DRAFT_1368232</name>
</gene>
<accession>A0A5C3N3H9</accession>
<dbReference type="OrthoDB" id="3242181at2759"/>
<evidence type="ECO:0000313" key="1">
    <source>
        <dbReference type="EMBL" id="TFK52174.1"/>
    </source>
</evidence>
<evidence type="ECO:0000313" key="2">
    <source>
        <dbReference type="Proteomes" id="UP000305948"/>
    </source>
</evidence>
<dbReference type="Gene3D" id="2.60.40.640">
    <property type="match status" value="1"/>
</dbReference>
<proteinExistence type="predicted"/>
<dbReference type="AlphaFoldDB" id="A0A5C3N3H9"/>
<evidence type="ECO:0008006" key="3">
    <source>
        <dbReference type="Google" id="ProtNLM"/>
    </source>
</evidence>
<name>A0A5C3N3H9_9AGAM</name>
<sequence length="442" mass="47929">MSTASLPSYSPAPEFFQTPVYTAHPQPHEQRIALASGLRSSPRGDFVKQSRIGGVGLRLLQQDDDADLPEYGCGSTVEGVVNVTKTDGVQSVEVKVEGFLRLKEIAEGGTTSSTLCSEKRTLWTKDESSQGSCPSSLPFSLTLPTTFSDGKGSYPLPPTYEVHLSGLPGFQATTDYSVSATVYRSGKSSLFGLGNTAPSLPFGLGNTTVSTPFMYLPRTRPAVPLPSPPVPTPQGFQATSEWKLFQGTMQSRQHGGQDITTKLFLPACRIFCINQPIPFHVTFTSSAFSLAAFMPYGPIVSLLSPTRQHTRIELLRQAICDVRNAEVDGTKTDMWRLDRIGEGVFKHAGDGPDWISFSGEIRVSPEIKVGGFKAGGLHVKDCIILSMVPPDPKKSPFRELRQVVPIRLTTDGWSVAQAFGSSEYSVPSNPDDYVEAQPELGY</sequence>
<keyword evidence="2" id="KW-1185">Reference proteome</keyword>
<dbReference type="InterPro" id="IPR014752">
    <property type="entry name" value="Arrestin-like_C"/>
</dbReference>
<reference evidence="1 2" key="1">
    <citation type="journal article" date="2019" name="Nat. Ecol. Evol.">
        <title>Megaphylogeny resolves global patterns of mushroom evolution.</title>
        <authorList>
            <person name="Varga T."/>
            <person name="Krizsan K."/>
            <person name="Foldi C."/>
            <person name="Dima B."/>
            <person name="Sanchez-Garcia M."/>
            <person name="Sanchez-Ramirez S."/>
            <person name="Szollosi G.J."/>
            <person name="Szarkandi J.G."/>
            <person name="Papp V."/>
            <person name="Albert L."/>
            <person name="Andreopoulos W."/>
            <person name="Angelini C."/>
            <person name="Antonin V."/>
            <person name="Barry K.W."/>
            <person name="Bougher N.L."/>
            <person name="Buchanan P."/>
            <person name="Buyck B."/>
            <person name="Bense V."/>
            <person name="Catcheside P."/>
            <person name="Chovatia M."/>
            <person name="Cooper J."/>
            <person name="Damon W."/>
            <person name="Desjardin D."/>
            <person name="Finy P."/>
            <person name="Geml J."/>
            <person name="Haridas S."/>
            <person name="Hughes K."/>
            <person name="Justo A."/>
            <person name="Karasinski D."/>
            <person name="Kautmanova I."/>
            <person name="Kiss B."/>
            <person name="Kocsube S."/>
            <person name="Kotiranta H."/>
            <person name="LaButti K.M."/>
            <person name="Lechner B.E."/>
            <person name="Liimatainen K."/>
            <person name="Lipzen A."/>
            <person name="Lukacs Z."/>
            <person name="Mihaltcheva S."/>
            <person name="Morgado L.N."/>
            <person name="Niskanen T."/>
            <person name="Noordeloos M.E."/>
            <person name="Ohm R.A."/>
            <person name="Ortiz-Santana B."/>
            <person name="Ovrebo C."/>
            <person name="Racz N."/>
            <person name="Riley R."/>
            <person name="Savchenko A."/>
            <person name="Shiryaev A."/>
            <person name="Soop K."/>
            <person name="Spirin V."/>
            <person name="Szebenyi C."/>
            <person name="Tomsovsky M."/>
            <person name="Tulloss R.E."/>
            <person name="Uehling J."/>
            <person name="Grigoriev I.V."/>
            <person name="Vagvolgyi C."/>
            <person name="Papp T."/>
            <person name="Martin F.M."/>
            <person name="Miettinen O."/>
            <person name="Hibbett D.S."/>
            <person name="Nagy L.G."/>
        </authorList>
    </citation>
    <scope>NUCLEOTIDE SEQUENCE [LARGE SCALE GENOMIC DNA]</scope>
    <source>
        <strain evidence="1 2">OMC1185</strain>
    </source>
</reference>
<protein>
    <recommendedName>
        <fullName evidence="3">Arrestin-like N-terminal domain-containing protein</fullName>
    </recommendedName>
</protein>
<organism evidence="1 2">
    <name type="scientific">Heliocybe sulcata</name>
    <dbReference type="NCBI Taxonomy" id="5364"/>
    <lineage>
        <taxon>Eukaryota</taxon>
        <taxon>Fungi</taxon>
        <taxon>Dikarya</taxon>
        <taxon>Basidiomycota</taxon>
        <taxon>Agaricomycotina</taxon>
        <taxon>Agaricomycetes</taxon>
        <taxon>Gloeophyllales</taxon>
        <taxon>Gloeophyllaceae</taxon>
        <taxon>Heliocybe</taxon>
    </lineage>
</organism>
<dbReference type="EMBL" id="ML213509">
    <property type="protein sequence ID" value="TFK52174.1"/>
    <property type="molecule type" value="Genomic_DNA"/>
</dbReference>